<name>A0AAN9BAL6_9CAEN</name>
<feature type="compositionally biased region" description="Polar residues" evidence="5">
    <location>
        <begin position="745"/>
        <end position="769"/>
    </location>
</feature>
<evidence type="ECO:0000256" key="6">
    <source>
        <dbReference type="SAM" id="Phobius"/>
    </source>
</evidence>
<feature type="compositionally biased region" description="Basic and acidic residues" evidence="5">
    <location>
        <begin position="651"/>
        <end position="661"/>
    </location>
</feature>
<organism evidence="9 10">
    <name type="scientific">Littorina saxatilis</name>
    <dbReference type="NCBI Taxonomy" id="31220"/>
    <lineage>
        <taxon>Eukaryota</taxon>
        <taxon>Metazoa</taxon>
        <taxon>Spiralia</taxon>
        <taxon>Lophotrochozoa</taxon>
        <taxon>Mollusca</taxon>
        <taxon>Gastropoda</taxon>
        <taxon>Caenogastropoda</taxon>
        <taxon>Littorinimorpha</taxon>
        <taxon>Littorinoidea</taxon>
        <taxon>Littorinidae</taxon>
        <taxon>Littorina</taxon>
    </lineage>
</organism>
<comment type="caution">
    <text evidence="9">The sequence shown here is derived from an EMBL/GenBank/DDBJ whole genome shotgun (WGS) entry which is preliminary data.</text>
</comment>
<feature type="signal peptide" evidence="7">
    <location>
        <begin position="1"/>
        <end position="17"/>
    </location>
</feature>
<dbReference type="SMART" id="SM00364">
    <property type="entry name" value="LRR_BAC"/>
    <property type="match status" value="5"/>
</dbReference>
<feature type="compositionally biased region" description="Basic and acidic residues" evidence="5">
    <location>
        <begin position="682"/>
        <end position="697"/>
    </location>
</feature>
<dbReference type="InterPro" id="IPR032675">
    <property type="entry name" value="LRR_dom_sf"/>
</dbReference>
<feature type="compositionally biased region" description="Low complexity" evidence="5">
    <location>
        <begin position="617"/>
        <end position="633"/>
    </location>
</feature>
<dbReference type="InterPro" id="IPR003591">
    <property type="entry name" value="Leu-rich_rpt_typical-subtyp"/>
</dbReference>
<dbReference type="Proteomes" id="UP001374579">
    <property type="component" value="Unassembled WGS sequence"/>
</dbReference>
<dbReference type="Pfam" id="PF13855">
    <property type="entry name" value="LRR_8"/>
    <property type="match status" value="2"/>
</dbReference>
<dbReference type="InterPro" id="IPR000372">
    <property type="entry name" value="LRRNT"/>
</dbReference>
<feature type="region of interest" description="Disordered" evidence="5">
    <location>
        <begin position="647"/>
        <end position="851"/>
    </location>
</feature>
<proteinExistence type="predicted"/>
<dbReference type="AlphaFoldDB" id="A0AAN9BAL6"/>
<evidence type="ECO:0000313" key="10">
    <source>
        <dbReference type="Proteomes" id="UP001374579"/>
    </source>
</evidence>
<feature type="region of interest" description="Disordered" evidence="5">
    <location>
        <begin position="616"/>
        <end position="635"/>
    </location>
</feature>
<feature type="compositionally biased region" description="Polar residues" evidence="5">
    <location>
        <begin position="667"/>
        <end position="679"/>
    </location>
</feature>
<keyword evidence="3" id="KW-0677">Repeat</keyword>
<dbReference type="SMART" id="SM00369">
    <property type="entry name" value="LRR_TYP"/>
    <property type="match status" value="11"/>
</dbReference>
<dbReference type="PANTHER" id="PTHR45712:SF22">
    <property type="entry name" value="INSULIN-LIKE GROWTH FACTOR-BINDING PROTEIN COMPLEX ACID LABILE SUBUNIT"/>
    <property type="match status" value="1"/>
</dbReference>
<reference evidence="9 10" key="1">
    <citation type="submission" date="2024-02" db="EMBL/GenBank/DDBJ databases">
        <title>Chromosome-scale genome assembly of the rough periwinkle Littorina saxatilis.</title>
        <authorList>
            <person name="De Jode A."/>
            <person name="Faria R."/>
            <person name="Formenti G."/>
            <person name="Sims Y."/>
            <person name="Smith T.P."/>
            <person name="Tracey A."/>
            <person name="Wood J.M.D."/>
            <person name="Zagrodzka Z.B."/>
            <person name="Johannesson K."/>
            <person name="Butlin R.K."/>
            <person name="Leder E.H."/>
        </authorList>
    </citation>
    <scope>NUCLEOTIDE SEQUENCE [LARGE SCALE GENOMIC DNA]</scope>
    <source>
        <strain evidence="9">Snail1</strain>
        <tissue evidence="9">Muscle</tissue>
    </source>
</reference>
<feature type="region of interest" description="Disordered" evidence="5">
    <location>
        <begin position="569"/>
        <end position="597"/>
    </location>
</feature>
<evidence type="ECO:0000259" key="8">
    <source>
        <dbReference type="SMART" id="SM00013"/>
    </source>
</evidence>
<feature type="compositionally biased region" description="Polar residues" evidence="5">
    <location>
        <begin position="581"/>
        <end position="592"/>
    </location>
</feature>
<feature type="chain" id="PRO_5042816643" description="LRRNT domain-containing protein" evidence="7">
    <location>
        <begin position="18"/>
        <end position="931"/>
    </location>
</feature>
<keyword evidence="6" id="KW-1133">Transmembrane helix</keyword>
<keyword evidence="6" id="KW-0472">Membrane</keyword>
<evidence type="ECO:0000256" key="1">
    <source>
        <dbReference type="ARBA" id="ARBA00022614"/>
    </source>
</evidence>
<evidence type="ECO:0000256" key="4">
    <source>
        <dbReference type="ARBA" id="ARBA00023180"/>
    </source>
</evidence>
<feature type="transmembrane region" description="Helical" evidence="6">
    <location>
        <begin position="854"/>
        <end position="877"/>
    </location>
</feature>
<evidence type="ECO:0000256" key="7">
    <source>
        <dbReference type="SAM" id="SignalP"/>
    </source>
</evidence>
<dbReference type="InterPro" id="IPR001611">
    <property type="entry name" value="Leu-rich_rpt"/>
</dbReference>
<accession>A0AAN9BAL6</accession>
<protein>
    <recommendedName>
        <fullName evidence="8">LRRNT domain-containing protein</fullName>
    </recommendedName>
</protein>
<evidence type="ECO:0000256" key="3">
    <source>
        <dbReference type="ARBA" id="ARBA00022737"/>
    </source>
</evidence>
<dbReference type="Gene3D" id="3.80.10.10">
    <property type="entry name" value="Ribonuclease Inhibitor"/>
    <property type="match status" value="3"/>
</dbReference>
<dbReference type="PANTHER" id="PTHR45712">
    <property type="entry name" value="AGAP008170-PA"/>
    <property type="match status" value="1"/>
</dbReference>
<keyword evidence="1" id="KW-0433">Leucine-rich repeat</keyword>
<feature type="domain" description="LRRNT" evidence="8">
    <location>
        <begin position="25"/>
        <end position="64"/>
    </location>
</feature>
<evidence type="ECO:0000313" key="9">
    <source>
        <dbReference type="EMBL" id="KAK7101907.1"/>
    </source>
</evidence>
<sequence length="931" mass="102421">MGLRAFLLICLLLLADAQKWPVNGDCQPCQCYYKMTIFGRMRSVNCSDKGLKGIPPNLPRDLTALDLSWNPLDGHELRENLCKFKSLQTLTLSFTDLTSLSGILKECSTVLELNLTGNRLNQVDVKTFQGMENLRRLLGLEVETALTSDVFKELTSLKDLDLAFYGKSLPEGLFDGMVIRSLNLVLTQATSLPRGVFDFGQRTLNTLELVGERVTTLPEDLLEGLSVLRKLYLTMPSVQRLPERFFLGQQQDQDPVGPVNLQEVEITGIKTLPPGLFNQLANLETLQLKEIGNFPQVGFLVDVVNLRMLVITGSKLTSIPASWFKELYSLKTLKLSGDQLEELDENVFKGLLNLKELDLSYNNLKRVTGKLLEPLSQSLETLVLNNNFLTEISDDCMNGLRSLRFLDISENRLTNVYEESFVGMAFLSNLNINNNRLTSLPRNLFQDQMQLETLSVADNYLVEFPVAILKLKSSLVRLDLSSNEIRQVPALELCQFVYLETVNIVSNSLHCDCDLFAFTQCPNTTVQGQCQTPAEYLDMYLKDIKAPPSCRYEKKPMQAFITTQAAPTLEEQGAQEPQKAETYTNTKLNGSSMHKDAKKLNSTVVRNLFLEEELGASVSPESDTSTTPSTFSSLLNGSADMFKETANIESEVSKKTEDRLALEGGKQNDQQGPESSTPSAKEPSKDMSMLKDNKDSPPDISLGEQDSMMGDTPAKTNSNQIKEDAGQVNATADPKGNAGMVNADSEPSANNPSQRMQPSGNDEGTQGQVNKDAGEGRSSIEGLPDNGRSDDPDLGEMVDKKEQSSPAPIGQLERPEYNSTDGLAGRSGLGQAPAKAEEIEDSGGEGTTKNPEKIAFNFTISALAALLVFGCALLVVFGVRRWQHKGSYVVTNQDSEDAEMNSLGSQGSGDKACALPDDSEETPLDKELYKK</sequence>
<dbReference type="InterPro" id="IPR050333">
    <property type="entry name" value="SLRP"/>
</dbReference>
<dbReference type="EMBL" id="JBAMIC010000010">
    <property type="protein sequence ID" value="KAK7101907.1"/>
    <property type="molecule type" value="Genomic_DNA"/>
</dbReference>
<keyword evidence="4" id="KW-0325">Glycoprotein</keyword>
<feature type="compositionally biased region" description="Basic and acidic residues" evidence="5">
    <location>
        <begin position="787"/>
        <end position="803"/>
    </location>
</feature>
<gene>
    <name evidence="9" type="ORF">V1264_020216</name>
</gene>
<feature type="region of interest" description="Disordered" evidence="5">
    <location>
        <begin position="898"/>
        <end position="931"/>
    </location>
</feature>
<keyword evidence="6" id="KW-0812">Transmembrane</keyword>
<dbReference type="SUPFAM" id="SSF52058">
    <property type="entry name" value="L domain-like"/>
    <property type="match status" value="2"/>
</dbReference>
<dbReference type="PROSITE" id="PS51450">
    <property type="entry name" value="LRR"/>
    <property type="match status" value="2"/>
</dbReference>
<evidence type="ECO:0000256" key="2">
    <source>
        <dbReference type="ARBA" id="ARBA00022729"/>
    </source>
</evidence>
<dbReference type="SMART" id="SM00013">
    <property type="entry name" value="LRRNT"/>
    <property type="match status" value="1"/>
</dbReference>
<evidence type="ECO:0000256" key="5">
    <source>
        <dbReference type="SAM" id="MobiDB-lite"/>
    </source>
</evidence>
<keyword evidence="2 7" id="KW-0732">Signal</keyword>
<keyword evidence="10" id="KW-1185">Reference proteome</keyword>